<dbReference type="InterPro" id="IPR036179">
    <property type="entry name" value="Ig-like_dom_sf"/>
</dbReference>
<feature type="domain" description="Ig-like" evidence="3">
    <location>
        <begin position="36"/>
        <end position="142"/>
    </location>
</feature>
<keyword evidence="4" id="KW-1185">Reference proteome</keyword>
<protein>
    <submittedName>
        <fullName evidence="5">Uncharacterized protein LOC116223701</fullName>
    </submittedName>
</protein>
<dbReference type="GO" id="GO:0009897">
    <property type="term" value="C:external side of plasma membrane"/>
    <property type="evidence" value="ECO:0007669"/>
    <property type="project" value="TreeGrafter"/>
</dbReference>
<dbReference type="PANTHER" id="PTHR11481:SF64">
    <property type="entry name" value="FC RECEPTOR-LIKE PROTEIN 4"/>
    <property type="match status" value="1"/>
</dbReference>
<dbReference type="SUPFAM" id="SSF48726">
    <property type="entry name" value="Immunoglobulin"/>
    <property type="match status" value="6"/>
</dbReference>
<dbReference type="GeneID" id="116223701"/>
<dbReference type="Proteomes" id="UP000515152">
    <property type="component" value="Chromosome 15"/>
</dbReference>
<feature type="domain" description="Ig-like" evidence="3">
    <location>
        <begin position="574"/>
        <end position="663"/>
    </location>
</feature>
<proteinExistence type="predicted"/>
<dbReference type="InterPro" id="IPR050488">
    <property type="entry name" value="Ig_Fc_receptor"/>
</dbReference>
<dbReference type="PANTHER" id="PTHR11481">
    <property type="entry name" value="IMMUNOGLOBULIN FC RECEPTOR"/>
    <property type="match status" value="1"/>
</dbReference>
<feature type="non-terminal residue" evidence="5">
    <location>
        <position position="681"/>
    </location>
</feature>
<evidence type="ECO:0000313" key="4">
    <source>
        <dbReference type="Proteomes" id="UP000515152"/>
    </source>
</evidence>
<evidence type="ECO:0000259" key="3">
    <source>
        <dbReference type="PROSITE" id="PS50835"/>
    </source>
</evidence>
<keyword evidence="1" id="KW-0732">Signal</keyword>
<dbReference type="GO" id="GO:0004888">
    <property type="term" value="F:transmembrane signaling receptor activity"/>
    <property type="evidence" value="ECO:0007669"/>
    <property type="project" value="TreeGrafter"/>
</dbReference>
<dbReference type="AlphaFoldDB" id="A0A6P8GP08"/>
<dbReference type="InterPro" id="IPR013783">
    <property type="entry name" value="Ig-like_fold"/>
</dbReference>
<accession>A0A6P8GP08</accession>
<dbReference type="Gene3D" id="2.60.40.10">
    <property type="entry name" value="Immunoglobulins"/>
    <property type="match status" value="6"/>
</dbReference>
<gene>
    <name evidence="5" type="primary">LOC116223701</name>
</gene>
<dbReference type="InterPro" id="IPR003598">
    <property type="entry name" value="Ig_sub2"/>
</dbReference>
<dbReference type="GO" id="GO:0007166">
    <property type="term" value="P:cell surface receptor signaling pathway"/>
    <property type="evidence" value="ECO:0007669"/>
    <property type="project" value="TreeGrafter"/>
</dbReference>
<reference evidence="5" key="1">
    <citation type="submission" date="2025-08" db="UniProtKB">
        <authorList>
            <consortium name="RefSeq"/>
        </authorList>
    </citation>
    <scope>IDENTIFICATION</scope>
</reference>
<dbReference type="SMART" id="SM00408">
    <property type="entry name" value="IGc2"/>
    <property type="match status" value="3"/>
</dbReference>
<dbReference type="KEGG" id="char:116223701"/>
<evidence type="ECO:0000256" key="1">
    <source>
        <dbReference type="ARBA" id="ARBA00022729"/>
    </source>
</evidence>
<sequence length="681" mass="76483">MFTSFLRGQDSMKLSGSYQLLWTISLVLLGQPEGRPRPVLRVCPHSWPAEGDSVTLSCEVRDTSLIWTFLWYRAVPYRRTAPFREDSPDVRDRGSPYSVELLSDSSRGAGGSYTLSPAALKHTGLYVCRAEGGDPTYQTDYSDVKGFWVTGLSPPASLVIRPNRTQLFESESLSLSCEVLDNSTGWRLRWKTMREETSDCPIGWRSEAGPTCSTSNLEIWNRGVYWCESQSGQHSNAVNITMNRTPRPVLRVSPHSWPAEGDSVTLSCEVRDTSLNWTFLWYRAVPYRRTAPFREDSPDVRYRGSPYSLKLLSDSSRGAGGSYTLSPAALKHTGLYVCRAEGGDPTYQTDYSDVKRFWVTGLSPPASLVIRPNRTQLFESESLSLSCEGLDNSTGWRLRWETMREETSDCPNGWRSEAGPTCSTSNLEIWNRGVYWCESQSGQHSNAVNITMNRTPRPVLRVSPHSWPAEGDSVTLSCEVRDTSLNWTFLWYRAVPYTRTAPFREDSADVRDRGSPYSLKLLSDSSRGAGGSYTLSPAALKHTGLYVCRAEGGDPTYQTDYSDVKRFWVTGLSPPASLVIRPNRTQLFESESLSLSCEGLDNSTGWRLRWETTREETSDCPNGWRSEAGPTCSTSNLEIWNRGVYWCESQSGQHSNAVNITMNRTPRPVLRVSPHSWPAEE</sequence>
<dbReference type="PROSITE" id="PS50835">
    <property type="entry name" value="IG_LIKE"/>
    <property type="match status" value="6"/>
</dbReference>
<dbReference type="SMART" id="SM00409">
    <property type="entry name" value="IG"/>
    <property type="match status" value="6"/>
</dbReference>
<organism evidence="4 5">
    <name type="scientific">Clupea harengus</name>
    <name type="common">Atlantic herring</name>
    <dbReference type="NCBI Taxonomy" id="7950"/>
    <lineage>
        <taxon>Eukaryota</taxon>
        <taxon>Metazoa</taxon>
        <taxon>Chordata</taxon>
        <taxon>Craniata</taxon>
        <taxon>Vertebrata</taxon>
        <taxon>Euteleostomi</taxon>
        <taxon>Actinopterygii</taxon>
        <taxon>Neopterygii</taxon>
        <taxon>Teleostei</taxon>
        <taxon>Clupei</taxon>
        <taxon>Clupeiformes</taxon>
        <taxon>Clupeoidei</taxon>
        <taxon>Clupeidae</taxon>
        <taxon>Clupea</taxon>
    </lineage>
</organism>
<evidence type="ECO:0000256" key="2">
    <source>
        <dbReference type="ARBA" id="ARBA00023157"/>
    </source>
</evidence>
<name>A0A6P8GP08_CLUHA</name>
<dbReference type="RefSeq" id="XP_031437117.1">
    <property type="nucleotide sequence ID" value="XM_031581257.1"/>
</dbReference>
<feature type="domain" description="Ig-like" evidence="3">
    <location>
        <begin position="364"/>
        <end position="453"/>
    </location>
</feature>
<feature type="domain" description="Ig-like" evidence="3">
    <location>
        <begin position="154"/>
        <end position="243"/>
    </location>
</feature>
<feature type="domain" description="Ig-like" evidence="3">
    <location>
        <begin position="456"/>
        <end position="562"/>
    </location>
</feature>
<dbReference type="InterPro" id="IPR003599">
    <property type="entry name" value="Ig_sub"/>
</dbReference>
<feature type="domain" description="Ig-like" evidence="3">
    <location>
        <begin position="246"/>
        <end position="352"/>
    </location>
</feature>
<dbReference type="OrthoDB" id="6151406at2759"/>
<evidence type="ECO:0000313" key="5">
    <source>
        <dbReference type="RefSeq" id="XP_031437117.1"/>
    </source>
</evidence>
<keyword evidence="2" id="KW-1015">Disulfide bond</keyword>
<dbReference type="GO" id="GO:0006955">
    <property type="term" value="P:immune response"/>
    <property type="evidence" value="ECO:0007669"/>
    <property type="project" value="TreeGrafter"/>
</dbReference>
<dbReference type="InterPro" id="IPR007110">
    <property type="entry name" value="Ig-like_dom"/>
</dbReference>